<protein>
    <recommendedName>
        <fullName evidence="3">Endonuclease-reverse transcriptase</fullName>
    </recommendedName>
</protein>
<gene>
    <name evidence="1" type="ORF">L9F63_017965</name>
</gene>
<reference evidence="1" key="2">
    <citation type="submission" date="2023-05" db="EMBL/GenBank/DDBJ databases">
        <authorList>
            <person name="Fouks B."/>
        </authorList>
    </citation>
    <scope>NUCLEOTIDE SEQUENCE</scope>
    <source>
        <strain evidence="1">Stay&amp;Tobe</strain>
        <tissue evidence="1">Testes</tissue>
    </source>
</reference>
<dbReference type="EMBL" id="JASPKZ010005311">
    <property type="protein sequence ID" value="KAJ9588730.1"/>
    <property type="molecule type" value="Genomic_DNA"/>
</dbReference>
<reference evidence="1" key="1">
    <citation type="journal article" date="2023" name="IScience">
        <title>Live-bearing cockroach genome reveals convergent evolutionary mechanisms linked to viviparity in insects and beyond.</title>
        <authorList>
            <person name="Fouks B."/>
            <person name="Harrison M.C."/>
            <person name="Mikhailova A.A."/>
            <person name="Marchal E."/>
            <person name="English S."/>
            <person name="Carruthers M."/>
            <person name="Jennings E.C."/>
            <person name="Chiamaka E.L."/>
            <person name="Frigard R.A."/>
            <person name="Pippel M."/>
            <person name="Attardo G.M."/>
            <person name="Benoit J.B."/>
            <person name="Bornberg-Bauer E."/>
            <person name="Tobe S.S."/>
        </authorList>
    </citation>
    <scope>NUCLEOTIDE SEQUENCE</scope>
    <source>
        <strain evidence="1">Stay&amp;Tobe</strain>
    </source>
</reference>
<feature type="non-terminal residue" evidence="1">
    <location>
        <position position="1"/>
    </location>
</feature>
<dbReference type="PANTHER" id="PTHR47027">
    <property type="entry name" value="REVERSE TRANSCRIPTASE DOMAIN-CONTAINING PROTEIN"/>
    <property type="match status" value="1"/>
</dbReference>
<proteinExistence type="predicted"/>
<name>A0AAD8EFL3_DIPPU</name>
<sequence>PDIIRTVKSRRLRWAGHVARMENEKSAWKLLVGKPDGKRPLDRPRMRWENNISYDLREPDIMRTVKSRRLRWAGHVARMENEKSAWKLLVGKPEGKRPLDRPRMRWENNINYDLREVDYTGNDWKALAHDRDVWRTYVRAAMNLRVR</sequence>
<dbReference type="AlphaFoldDB" id="A0AAD8EFL3"/>
<evidence type="ECO:0008006" key="3">
    <source>
        <dbReference type="Google" id="ProtNLM"/>
    </source>
</evidence>
<keyword evidence="2" id="KW-1185">Reference proteome</keyword>
<comment type="caution">
    <text evidence="1">The sequence shown here is derived from an EMBL/GenBank/DDBJ whole genome shotgun (WGS) entry which is preliminary data.</text>
</comment>
<dbReference type="Proteomes" id="UP001233999">
    <property type="component" value="Unassembled WGS sequence"/>
</dbReference>
<evidence type="ECO:0000313" key="2">
    <source>
        <dbReference type="Proteomes" id="UP001233999"/>
    </source>
</evidence>
<accession>A0AAD8EFL3</accession>
<evidence type="ECO:0000313" key="1">
    <source>
        <dbReference type="EMBL" id="KAJ9588730.1"/>
    </source>
</evidence>
<organism evidence="1 2">
    <name type="scientific">Diploptera punctata</name>
    <name type="common">Pacific beetle cockroach</name>
    <dbReference type="NCBI Taxonomy" id="6984"/>
    <lineage>
        <taxon>Eukaryota</taxon>
        <taxon>Metazoa</taxon>
        <taxon>Ecdysozoa</taxon>
        <taxon>Arthropoda</taxon>
        <taxon>Hexapoda</taxon>
        <taxon>Insecta</taxon>
        <taxon>Pterygota</taxon>
        <taxon>Neoptera</taxon>
        <taxon>Polyneoptera</taxon>
        <taxon>Dictyoptera</taxon>
        <taxon>Blattodea</taxon>
        <taxon>Blaberoidea</taxon>
        <taxon>Blaberidae</taxon>
        <taxon>Diplopterinae</taxon>
        <taxon>Diploptera</taxon>
    </lineage>
</organism>
<dbReference type="PANTHER" id="PTHR47027:SF20">
    <property type="entry name" value="REVERSE TRANSCRIPTASE-LIKE PROTEIN WITH RNA-DIRECTED DNA POLYMERASE DOMAIN"/>
    <property type="match status" value="1"/>
</dbReference>